<keyword evidence="2" id="KW-1185">Reference proteome</keyword>
<protein>
    <submittedName>
        <fullName evidence="1">Uncharacterized protein</fullName>
    </submittedName>
</protein>
<accession>A0ACC2NMY0</accession>
<organism evidence="1 2">
    <name type="scientific">Eretmocerus hayati</name>
    <dbReference type="NCBI Taxonomy" id="131215"/>
    <lineage>
        <taxon>Eukaryota</taxon>
        <taxon>Metazoa</taxon>
        <taxon>Ecdysozoa</taxon>
        <taxon>Arthropoda</taxon>
        <taxon>Hexapoda</taxon>
        <taxon>Insecta</taxon>
        <taxon>Pterygota</taxon>
        <taxon>Neoptera</taxon>
        <taxon>Endopterygota</taxon>
        <taxon>Hymenoptera</taxon>
        <taxon>Apocrita</taxon>
        <taxon>Proctotrupomorpha</taxon>
        <taxon>Chalcidoidea</taxon>
        <taxon>Aphelinidae</taxon>
        <taxon>Aphelininae</taxon>
        <taxon>Eretmocerus</taxon>
    </lineage>
</organism>
<dbReference type="Proteomes" id="UP001239111">
    <property type="component" value="Chromosome 3"/>
</dbReference>
<sequence length="255" mass="28535">MISQLIVLTAAHCVTDGKQFVRVGSTSMKTGGSRHKVIKALRHENYSLNPTSNDIALLRVDPPIVFDKTTPITKAPVQLIESNLKVAYGIDAQAIGWGASRERREGDYTIGNIWHELKSIFKSYDMGHYFSAELRCTTLKVVTEDMCRQKFQRSMENQICAYGEAKDTCRGDSGGPLMVQERQAGIVSWGGPTCGTQHIPGGYVAVADYRDWIDEKVEILSAFEGPRRFDWLRKKWTKINPFGSNGIFQTLKKVG</sequence>
<comment type="caution">
    <text evidence="1">The sequence shown here is derived from an EMBL/GenBank/DDBJ whole genome shotgun (WGS) entry which is preliminary data.</text>
</comment>
<evidence type="ECO:0000313" key="2">
    <source>
        <dbReference type="Proteomes" id="UP001239111"/>
    </source>
</evidence>
<evidence type="ECO:0000313" key="1">
    <source>
        <dbReference type="EMBL" id="KAJ8672530.1"/>
    </source>
</evidence>
<reference evidence="1" key="1">
    <citation type="submission" date="2023-04" db="EMBL/GenBank/DDBJ databases">
        <title>A chromosome-level genome assembly of the parasitoid wasp Eretmocerus hayati.</title>
        <authorList>
            <person name="Zhong Y."/>
            <person name="Liu S."/>
            <person name="Liu Y."/>
        </authorList>
    </citation>
    <scope>NUCLEOTIDE SEQUENCE</scope>
    <source>
        <strain evidence="1">ZJU_SS_LIU_2023</strain>
    </source>
</reference>
<proteinExistence type="predicted"/>
<gene>
    <name evidence="1" type="ORF">QAD02_003789</name>
</gene>
<dbReference type="EMBL" id="CM056743">
    <property type="protein sequence ID" value="KAJ8672530.1"/>
    <property type="molecule type" value="Genomic_DNA"/>
</dbReference>
<name>A0ACC2NMY0_9HYME</name>